<dbReference type="InterPro" id="IPR043449">
    <property type="entry name" value="PHF20-like"/>
</dbReference>
<dbReference type="CDD" id="cd15549">
    <property type="entry name" value="PHD_PHF20_like"/>
    <property type="match status" value="1"/>
</dbReference>
<feature type="compositionally biased region" description="Polar residues" evidence="8">
    <location>
        <begin position="787"/>
        <end position="847"/>
    </location>
</feature>
<feature type="region of interest" description="Disordered" evidence="8">
    <location>
        <begin position="259"/>
        <end position="396"/>
    </location>
</feature>
<feature type="compositionally biased region" description="Basic and acidic residues" evidence="8">
    <location>
        <begin position="364"/>
        <end position="377"/>
    </location>
</feature>
<dbReference type="SMART" id="SM00333">
    <property type="entry name" value="TUDOR"/>
    <property type="match status" value="2"/>
</dbReference>
<feature type="compositionally biased region" description="Basic and acidic residues" evidence="8">
    <location>
        <begin position="300"/>
        <end position="313"/>
    </location>
</feature>
<dbReference type="AlphaFoldDB" id="R7U0K5"/>
<keyword evidence="4 7" id="KW-0863">Zinc-finger</keyword>
<evidence type="ECO:0000313" key="11">
    <source>
        <dbReference type="EnsemblMetazoa" id="CapteP222293"/>
    </source>
</evidence>
<dbReference type="EMBL" id="KB308638">
    <property type="protein sequence ID" value="ELT97191.1"/>
    <property type="molecule type" value="Genomic_DNA"/>
</dbReference>
<evidence type="ECO:0000256" key="4">
    <source>
        <dbReference type="ARBA" id="ARBA00022771"/>
    </source>
</evidence>
<keyword evidence="2" id="KW-0479">Metal-binding</keyword>
<dbReference type="SUPFAM" id="SSF63748">
    <property type="entry name" value="Tudor/PWWP/MBT"/>
    <property type="match status" value="1"/>
</dbReference>
<dbReference type="STRING" id="283909.R7U0K5"/>
<dbReference type="EMBL" id="AMQN01002204">
    <property type="status" value="NOT_ANNOTATED_CDS"/>
    <property type="molecule type" value="Genomic_DNA"/>
</dbReference>
<dbReference type="Gene3D" id="3.30.40.10">
    <property type="entry name" value="Zinc/RING finger domain, C3HC4 (zinc finger)"/>
    <property type="match status" value="1"/>
</dbReference>
<reference evidence="12" key="1">
    <citation type="submission" date="2012-12" db="EMBL/GenBank/DDBJ databases">
        <authorList>
            <person name="Hellsten U."/>
            <person name="Grimwood J."/>
            <person name="Chapman J.A."/>
            <person name="Shapiro H."/>
            <person name="Aerts A."/>
            <person name="Otillar R.P."/>
            <person name="Terry A.Y."/>
            <person name="Boore J.L."/>
            <person name="Simakov O."/>
            <person name="Marletaz F."/>
            <person name="Cho S.-J."/>
            <person name="Edsinger-Gonzales E."/>
            <person name="Havlak P."/>
            <person name="Kuo D.-H."/>
            <person name="Larsson T."/>
            <person name="Lv J."/>
            <person name="Arendt D."/>
            <person name="Savage R."/>
            <person name="Osoegawa K."/>
            <person name="de Jong P."/>
            <person name="Lindberg D.R."/>
            <person name="Seaver E.C."/>
            <person name="Weisblat D.A."/>
            <person name="Putnam N.H."/>
            <person name="Grigoriev I.V."/>
            <person name="Rokhsar D.S."/>
        </authorList>
    </citation>
    <scope>NUCLEOTIDE SEQUENCE</scope>
    <source>
        <strain evidence="12">I ESC-2004</strain>
    </source>
</reference>
<name>R7U0K5_CAPTE</name>
<evidence type="ECO:0000256" key="7">
    <source>
        <dbReference type="PROSITE-ProRule" id="PRU00042"/>
    </source>
</evidence>
<dbReference type="GO" id="GO:0005634">
    <property type="term" value="C:nucleus"/>
    <property type="evidence" value="ECO:0007669"/>
    <property type="project" value="UniProtKB-SubCell"/>
</dbReference>
<dbReference type="CDD" id="cd20104">
    <property type="entry name" value="MBT_PHF20L1-like"/>
    <property type="match status" value="1"/>
</dbReference>
<feature type="compositionally biased region" description="Acidic residues" evidence="8">
    <location>
        <begin position="903"/>
        <end position="916"/>
    </location>
</feature>
<keyword evidence="3" id="KW-0677">Repeat</keyword>
<sequence>MSLDNIIHILAFHTESTFTLHYRSIWGSTIQWRDQKILCKSLTDASTAPSSADTPTERQTPSESSVSDQLKQAALNLQESDKYDAASGVPMPPGRPFRPGLTWKVGARIEARDFLDKWYQAKINDIDDKDQTVLVHFDGWNTRYDEWIKMESDRLRPITRHSERKERKEKPKVVQSKADHKMGDHVFAKWTDCRMYPALIIALNSNGSYEVLFYDGFKKSVQPINIRTMPPDVQKQYSKAGLLPEPGKKIKQKVKELMDSVTGFPPPPALPGTSKDPKDRRLSKGNEESHDMESNSGDSLFKDGKKDSEKDVAEPECSSSLTLKMPAKAVKRKRDSLSPAPQLKRSRRRSEDIKTEGKEEEIEEEKKSRGEKKDKKLGSKKKKSLRSPAIKKEAQIDEDIISHVDIPDCVSEIVEDPRTNAESVPPQEPTIKAEPMDVSEMDLAPPKAFKVLDDHNTYKCPFSNCNKGFRKLSLVEYHVKYYHSEDGEKINITPIPRKRKKTASMCSTDSEISVGGSAVKPPVLKAPKIEAETLAPITSEIVPSSSTDNLTAQGELDRLAVIPAVKDIKQSISTIPEDVEEEDEEDFDDKLRSDDVVNCICQINEENGLMIQCDVCLCWQHAVCMEITEETLPKKYVCYVCCNPPGDSPLRHILSISQIFIVTFCPGVRESARFNYDQDWLKQGTMVRFNFLPEESLAARKSEIMQATHELVADLIKVHRVLISTRNNLHHLQSKNITEINKWTKNWGDEEEEEEEEERREHLLSECSDAAVDVELDVVETAKENSTEAQHNQPPQTEKSGSLEQTMATGNGTAEESIATENGSAESSMASENGAAGNSTATENGSAEKSLADDSLDGKDVMSTPNICDDQENTDDSKTDNQPSAELDSSGTETASNLSALNAEEDPTLTDTEDAVEDHTEENALAKCERNLLEYIRSMQDKVEEQLDVIDDQVSLLESEDNGSRQGEHILRDLPRVKKALHQLLADLVKVKRMSLFHR</sequence>
<dbReference type="EnsemblMetazoa" id="CapteT222293">
    <property type="protein sequence ID" value="CapteP222293"/>
    <property type="gene ID" value="CapteG222293"/>
</dbReference>
<keyword evidence="5" id="KW-0862">Zinc</keyword>
<dbReference type="GO" id="GO:0006357">
    <property type="term" value="P:regulation of transcription by RNA polymerase II"/>
    <property type="evidence" value="ECO:0007669"/>
    <property type="project" value="TreeGrafter"/>
</dbReference>
<feature type="region of interest" description="Disordered" evidence="8">
    <location>
        <begin position="783"/>
        <end position="923"/>
    </location>
</feature>
<reference evidence="11" key="3">
    <citation type="submission" date="2015-06" db="UniProtKB">
        <authorList>
            <consortium name="EnsemblMetazoa"/>
        </authorList>
    </citation>
    <scope>IDENTIFICATION</scope>
</reference>
<dbReference type="Gene3D" id="2.30.30.140">
    <property type="match status" value="2"/>
</dbReference>
<dbReference type="PROSITE" id="PS01359">
    <property type="entry name" value="ZF_PHD_1"/>
    <property type="match status" value="1"/>
</dbReference>
<comment type="subcellular location">
    <subcellularLocation>
        <location evidence="1">Nucleus</location>
    </subcellularLocation>
</comment>
<dbReference type="PANTHER" id="PTHR15856">
    <property type="entry name" value="PHD FINGER PROTEIN 20-RELATED"/>
    <property type="match status" value="1"/>
</dbReference>
<dbReference type="InterPro" id="IPR011011">
    <property type="entry name" value="Znf_FYVE_PHD"/>
</dbReference>
<feature type="compositionally biased region" description="Polar residues" evidence="8">
    <location>
        <begin position="880"/>
        <end position="900"/>
    </location>
</feature>
<dbReference type="FunCoup" id="R7U0K5">
    <property type="interactions" value="1358"/>
</dbReference>
<dbReference type="HOGENOM" id="CLU_012707_0_0_1"/>
<protein>
    <recommendedName>
        <fullName evidence="9">C2H2-type domain-containing protein</fullName>
    </recommendedName>
</protein>
<dbReference type="InterPro" id="IPR002999">
    <property type="entry name" value="Tudor"/>
</dbReference>
<dbReference type="GO" id="GO:0044545">
    <property type="term" value="C:NSL complex"/>
    <property type="evidence" value="ECO:0007669"/>
    <property type="project" value="TreeGrafter"/>
</dbReference>
<dbReference type="InterPro" id="IPR013083">
    <property type="entry name" value="Znf_RING/FYVE/PHD"/>
</dbReference>
<dbReference type="InterPro" id="IPR019786">
    <property type="entry name" value="Zinc_finger_PHD-type_CS"/>
</dbReference>
<feature type="region of interest" description="Disordered" evidence="8">
    <location>
        <begin position="45"/>
        <end position="69"/>
    </location>
</feature>
<evidence type="ECO:0000256" key="2">
    <source>
        <dbReference type="ARBA" id="ARBA00022723"/>
    </source>
</evidence>
<dbReference type="InterPro" id="IPR004092">
    <property type="entry name" value="Mbt"/>
</dbReference>
<dbReference type="InterPro" id="IPR016197">
    <property type="entry name" value="Chromo-like_dom_sf"/>
</dbReference>
<dbReference type="Proteomes" id="UP000014760">
    <property type="component" value="Unassembled WGS sequence"/>
</dbReference>
<dbReference type="Pfam" id="PF02820">
    <property type="entry name" value="MBT"/>
    <property type="match status" value="1"/>
</dbReference>
<reference evidence="10 12" key="2">
    <citation type="journal article" date="2013" name="Nature">
        <title>Insights into bilaterian evolution from three spiralian genomes.</title>
        <authorList>
            <person name="Simakov O."/>
            <person name="Marletaz F."/>
            <person name="Cho S.J."/>
            <person name="Edsinger-Gonzales E."/>
            <person name="Havlak P."/>
            <person name="Hellsten U."/>
            <person name="Kuo D.H."/>
            <person name="Larsson T."/>
            <person name="Lv J."/>
            <person name="Arendt D."/>
            <person name="Savage R."/>
            <person name="Osoegawa K."/>
            <person name="de Jong P."/>
            <person name="Grimwood J."/>
            <person name="Chapman J.A."/>
            <person name="Shapiro H."/>
            <person name="Aerts A."/>
            <person name="Otillar R.P."/>
            <person name="Terry A.Y."/>
            <person name="Boore J.L."/>
            <person name="Grigoriev I.V."/>
            <person name="Lindberg D.R."/>
            <person name="Seaver E.C."/>
            <person name="Weisblat D.A."/>
            <person name="Putnam N.H."/>
            <person name="Rokhsar D.S."/>
        </authorList>
    </citation>
    <scope>NUCLEOTIDE SEQUENCE</scope>
    <source>
        <strain evidence="10 12">I ESC-2004</strain>
    </source>
</reference>
<gene>
    <name evidence="10" type="ORF">CAPTEDRAFT_222293</name>
</gene>
<dbReference type="InterPro" id="IPR013087">
    <property type="entry name" value="Znf_C2H2_type"/>
</dbReference>
<feature type="compositionally biased region" description="Basic and acidic residues" evidence="8">
    <location>
        <begin position="850"/>
        <end position="860"/>
    </location>
</feature>
<dbReference type="PROSITE" id="PS50157">
    <property type="entry name" value="ZINC_FINGER_C2H2_2"/>
    <property type="match status" value="1"/>
</dbReference>
<dbReference type="SUPFAM" id="SSF57903">
    <property type="entry name" value="FYVE/PHD zinc finger"/>
    <property type="match status" value="1"/>
</dbReference>
<dbReference type="Pfam" id="PF20826">
    <property type="entry name" value="PHD_5"/>
    <property type="match status" value="1"/>
</dbReference>
<dbReference type="PANTHER" id="PTHR15856:SF51">
    <property type="entry name" value="MBD-R2"/>
    <property type="match status" value="1"/>
</dbReference>
<evidence type="ECO:0000256" key="3">
    <source>
        <dbReference type="ARBA" id="ARBA00022737"/>
    </source>
</evidence>
<proteinExistence type="predicted"/>
<organism evidence="10">
    <name type="scientific">Capitella teleta</name>
    <name type="common">Polychaete worm</name>
    <dbReference type="NCBI Taxonomy" id="283909"/>
    <lineage>
        <taxon>Eukaryota</taxon>
        <taxon>Metazoa</taxon>
        <taxon>Spiralia</taxon>
        <taxon>Lophotrochozoa</taxon>
        <taxon>Annelida</taxon>
        <taxon>Polychaeta</taxon>
        <taxon>Sedentaria</taxon>
        <taxon>Scolecida</taxon>
        <taxon>Capitellidae</taxon>
        <taxon>Capitella</taxon>
    </lineage>
</organism>
<evidence type="ECO:0000256" key="8">
    <source>
        <dbReference type="SAM" id="MobiDB-lite"/>
    </source>
</evidence>
<evidence type="ECO:0000256" key="1">
    <source>
        <dbReference type="ARBA" id="ARBA00004123"/>
    </source>
</evidence>
<dbReference type="OrthoDB" id="1928087at2759"/>
<evidence type="ECO:0000259" key="9">
    <source>
        <dbReference type="PROSITE" id="PS50157"/>
    </source>
</evidence>
<feature type="domain" description="C2H2-type" evidence="9">
    <location>
        <begin position="458"/>
        <end position="488"/>
    </location>
</feature>
<dbReference type="PROSITE" id="PS00028">
    <property type="entry name" value="ZINC_FINGER_C2H2_1"/>
    <property type="match status" value="1"/>
</dbReference>
<dbReference type="OMA" id="YHNECSK"/>
<keyword evidence="6" id="KW-0539">Nucleus</keyword>
<feature type="region of interest" description="Disordered" evidence="8">
    <location>
        <begin position="159"/>
        <end position="178"/>
    </location>
</feature>
<evidence type="ECO:0000313" key="12">
    <source>
        <dbReference type="Proteomes" id="UP000014760"/>
    </source>
</evidence>
<evidence type="ECO:0000313" key="10">
    <source>
        <dbReference type="EMBL" id="ELT97191.1"/>
    </source>
</evidence>
<keyword evidence="12" id="KW-1185">Reference proteome</keyword>
<evidence type="ECO:0000256" key="6">
    <source>
        <dbReference type="ARBA" id="ARBA00023242"/>
    </source>
</evidence>
<evidence type="ECO:0000256" key="5">
    <source>
        <dbReference type="ARBA" id="ARBA00022833"/>
    </source>
</evidence>
<accession>R7U0K5</accession>
<feature type="compositionally biased region" description="Basic and acidic residues" evidence="8">
    <location>
        <begin position="275"/>
        <end position="293"/>
    </location>
</feature>
<dbReference type="CDD" id="cd20386">
    <property type="entry name" value="Tudor_PHF20-like"/>
    <property type="match status" value="1"/>
</dbReference>
<dbReference type="SUPFAM" id="SSF54160">
    <property type="entry name" value="Chromo domain-like"/>
    <property type="match status" value="1"/>
</dbReference>
<dbReference type="GO" id="GO:0008270">
    <property type="term" value="F:zinc ion binding"/>
    <property type="evidence" value="ECO:0007669"/>
    <property type="project" value="UniProtKB-KW"/>
</dbReference>